<organism evidence="5 6">
    <name type="scientific">Aurantimonas aggregata</name>
    <dbReference type="NCBI Taxonomy" id="2047720"/>
    <lineage>
        <taxon>Bacteria</taxon>
        <taxon>Pseudomonadati</taxon>
        <taxon>Pseudomonadota</taxon>
        <taxon>Alphaproteobacteria</taxon>
        <taxon>Hyphomicrobiales</taxon>
        <taxon>Aurantimonadaceae</taxon>
        <taxon>Aurantimonas</taxon>
    </lineage>
</organism>
<feature type="domain" description="Gfo/Idh/MocA-like oxidoreductase N-terminal" evidence="3">
    <location>
        <begin position="8"/>
        <end position="129"/>
    </location>
</feature>
<dbReference type="GO" id="GO:0016491">
    <property type="term" value="F:oxidoreductase activity"/>
    <property type="evidence" value="ECO:0007669"/>
    <property type="project" value="UniProtKB-KW"/>
</dbReference>
<comment type="caution">
    <text evidence="5">The sequence shown here is derived from an EMBL/GenBank/DDBJ whole genome shotgun (WGS) entry which is preliminary data.</text>
</comment>
<dbReference type="PANTHER" id="PTHR22604:SF105">
    <property type="entry name" value="TRANS-1,2-DIHYDROBENZENE-1,2-DIOL DEHYDROGENASE"/>
    <property type="match status" value="1"/>
</dbReference>
<dbReference type="Gene3D" id="3.30.360.10">
    <property type="entry name" value="Dihydrodipicolinate Reductase, domain 2"/>
    <property type="match status" value="1"/>
</dbReference>
<evidence type="ECO:0000256" key="1">
    <source>
        <dbReference type="ARBA" id="ARBA00010928"/>
    </source>
</evidence>
<sequence>MPSPEGKIRYAVVGAGWIAQGAFMPGVGQTANSVLAAVVTGDPEKAKGLGQRYGIKGYGYEDYSALLASGEVDAVYIATPNFRHREFAEPALRAGIHVLLEKPMAGSLADAEAIAAAAKESDAKLMVAYRLHCEPGTLAIVEAIRAGEIGTPRFFTSTFSQCVKASNHRALNGYWAGPVPDMGTYPINAVRNFFEAEPTRVMAFASSVPERDLGCDDTVSVILGFPEGRSASFTVSYSAENIDRLHVVGSDGVIEASPAFGFGDGTSIDFRLTKDGEMEERKAPVVDHFGGETAYFSDCILNDREPEPDGEEGLLDMIVLDAIERAIETGEPQDLAPRTRRRRIGEDQARALRLAPTPDFVNTEVPME</sequence>
<gene>
    <name evidence="5" type="ORF">GTW51_09320</name>
</gene>
<evidence type="ECO:0000259" key="4">
    <source>
        <dbReference type="Pfam" id="PF22725"/>
    </source>
</evidence>
<evidence type="ECO:0000259" key="3">
    <source>
        <dbReference type="Pfam" id="PF01408"/>
    </source>
</evidence>
<dbReference type="SUPFAM" id="SSF51735">
    <property type="entry name" value="NAD(P)-binding Rossmann-fold domains"/>
    <property type="match status" value="1"/>
</dbReference>
<dbReference type="Pfam" id="PF01408">
    <property type="entry name" value="GFO_IDH_MocA"/>
    <property type="match status" value="1"/>
</dbReference>
<dbReference type="PRINTS" id="PR01775">
    <property type="entry name" value="GLFROXRDTASE"/>
</dbReference>
<dbReference type="InterPro" id="IPR000683">
    <property type="entry name" value="Gfo/Idh/MocA-like_OxRdtase_N"/>
</dbReference>
<dbReference type="SUPFAM" id="SSF55347">
    <property type="entry name" value="Glyceraldehyde-3-phosphate dehydrogenase-like, C-terminal domain"/>
    <property type="match status" value="1"/>
</dbReference>
<dbReference type="Gene3D" id="3.40.50.720">
    <property type="entry name" value="NAD(P)-binding Rossmann-like Domain"/>
    <property type="match status" value="1"/>
</dbReference>
<accession>A0A6L9MH58</accession>
<dbReference type="Pfam" id="PF22725">
    <property type="entry name" value="GFO_IDH_MocA_C3"/>
    <property type="match status" value="1"/>
</dbReference>
<dbReference type="Proteomes" id="UP000476332">
    <property type="component" value="Unassembled WGS sequence"/>
</dbReference>
<protein>
    <submittedName>
        <fullName evidence="5">Gfo/Idh/MocA family oxidoreductase</fullName>
    </submittedName>
</protein>
<keyword evidence="6" id="KW-1185">Reference proteome</keyword>
<name>A0A6L9MH58_9HYPH</name>
<proteinExistence type="inferred from homology"/>
<dbReference type="InterPro" id="IPR055170">
    <property type="entry name" value="GFO_IDH_MocA-like_dom"/>
</dbReference>
<dbReference type="GO" id="GO:0000166">
    <property type="term" value="F:nucleotide binding"/>
    <property type="evidence" value="ECO:0007669"/>
    <property type="project" value="InterPro"/>
</dbReference>
<dbReference type="InterPro" id="IPR050984">
    <property type="entry name" value="Gfo/Idh/MocA_domain"/>
</dbReference>
<comment type="similarity">
    <text evidence="1">Belongs to the Gfo/Idh/MocA family.</text>
</comment>
<dbReference type="EMBL" id="JAAAMJ010000005">
    <property type="protein sequence ID" value="NDV86902.1"/>
    <property type="molecule type" value="Genomic_DNA"/>
</dbReference>
<dbReference type="InterPro" id="IPR008354">
    <property type="entry name" value="Glc-Fru_OxRdtase_bac"/>
</dbReference>
<evidence type="ECO:0000256" key="2">
    <source>
        <dbReference type="ARBA" id="ARBA00023002"/>
    </source>
</evidence>
<feature type="domain" description="GFO/IDH/MocA-like oxidoreductase" evidence="4">
    <location>
        <begin position="139"/>
        <end position="255"/>
    </location>
</feature>
<evidence type="ECO:0000313" key="6">
    <source>
        <dbReference type="Proteomes" id="UP000476332"/>
    </source>
</evidence>
<reference evidence="5 6" key="1">
    <citation type="submission" date="2020-01" db="EMBL/GenBank/DDBJ databases">
        <title>Genomes of bacteria type strains.</title>
        <authorList>
            <person name="Chen J."/>
            <person name="Zhu S."/>
            <person name="Chen J."/>
        </authorList>
    </citation>
    <scope>NUCLEOTIDE SEQUENCE [LARGE SCALE GENOMIC DNA]</scope>
    <source>
        <strain evidence="5 6">KCTC 52919</strain>
    </source>
</reference>
<evidence type="ECO:0000313" key="5">
    <source>
        <dbReference type="EMBL" id="NDV86902.1"/>
    </source>
</evidence>
<dbReference type="RefSeq" id="WP_163043647.1">
    <property type="nucleotide sequence ID" value="NZ_JAAAMJ010000005.1"/>
</dbReference>
<keyword evidence="2" id="KW-0560">Oxidoreductase</keyword>
<dbReference type="PANTHER" id="PTHR22604">
    <property type="entry name" value="OXIDOREDUCTASES"/>
    <property type="match status" value="1"/>
</dbReference>
<dbReference type="InterPro" id="IPR036291">
    <property type="entry name" value="NAD(P)-bd_dom_sf"/>
</dbReference>
<dbReference type="AlphaFoldDB" id="A0A6L9MH58"/>